<proteinExistence type="predicted"/>
<organism evidence="1">
    <name type="scientific">Anguilla anguilla</name>
    <name type="common">European freshwater eel</name>
    <name type="synonym">Muraena anguilla</name>
    <dbReference type="NCBI Taxonomy" id="7936"/>
    <lineage>
        <taxon>Eukaryota</taxon>
        <taxon>Metazoa</taxon>
        <taxon>Chordata</taxon>
        <taxon>Craniata</taxon>
        <taxon>Vertebrata</taxon>
        <taxon>Euteleostomi</taxon>
        <taxon>Actinopterygii</taxon>
        <taxon>Neopterygii</taxon>
        <taxon>Teleostei</taxon>
        <taxon>Anguilliformes</taxon>
        <taxon>Anguillidae</taxon>
        <taxon>Anguilla</taxon>
    </lineage>
</organism>
<protein>
    <submittedName>
        <fullName evidence="1">Uncharacterized protein</fullName>
    </submittedName>
</protein>
<dbReference type="AlphaFoldDB" id="A0A0E9WAJ0"/>
<reference evidence="1" key="2">
    <citation type="journal article" date="2015" name="Fish Shellfish Immunol.">
        <title>Early steps in the European eel (Anguilla anguilla)-Vibrio vulnificus interaction in the gills: Role of the RtxA13 toxin.</title>
        <authorList>
            <person name="Callol A."/>
            <person name="Pajuelo D."/>
            <person name="Ebbesson L."/>
            <person name="Teles M."/>
            <person name="MacKenzie S."/>
            <person name="Amaro C."/>
        </authorList>
    </citation>
    <scope>NUCLEOTIDE SEQUENCE</scope>
</reference>
<name>A0A0E9WAJ0_ANGAN</name>
<sequence>MFRCSQEVTYKPHFNQPITVAQFNVQTPALIDGSLLIRRTIIG</sequence>
<dbReference type="EMBL" id="GBXM01022069">
    <property type="protein sequence ID" value="JAH86508.1"/>
    <property type="molecule type" value="Transcribed_RNA"/>
</dbReference>
<evidence type="ECO:0000313" key="1">
    <source>
        <dbReference type="EMBL" id="JAH86508.1"/>
    </source>
</evidence>
<reference evidence="1" key="1">
    <citation type="submission" date="2014-11" db="EMBL/GenBank/DDBJ databases">
        <authorList>
            <person name="Amaro Gonzalez C."/>
        </authorList>
    </citation>
    <scope>NUCLEOTIDE SEQUENCE</scope>
</reference>
<accession>A0A0E9WAJ0</accession>